<evidence type="ECO:0000313" key="6">
    <source>
        <dbReference type="EMBL" id="NVN12229.1"/>
    </source>
</evidence>
<dbReference type="EMBL" id="JABXXP010000372">
    <property type="protein sequence ID" value="NVN12229.1"/>
    <property type="molecule type" value="Genomic_DNA"/>
</dbReference>
<dbReference type="InterPro" id="IPR036661">
    <property type="entry name" value="Luciferase-like_sf"/>
</dbReference>
<gene>
    <name evidence="6" type="ORF">HUK84_14050</name>
</gene>
<dbReference type="AlphaFoldDB" id="A0A7Y7IXM0"/>
<feature type="domain" description="Luciferase-like" evidence="5">
    <location>
        <begin position="10"/>
        <end position="241"/>
    </location>
</feature>
<comment type="caution">
    <text evidence="6">The sequence shown here is derived from an EMBL/GenBank/DDBJ whole genome shotgun (WGS) entry which is preliminary data.</text>
</comment>
<dbReference type="GO" id="GO:0008726">
    <property type="term" value="F:alkanesulfonate monooxygenase activity"/>
    <property type="evidence" value="ECO:0007669"/>
    <property type="project" value="TreeGrafter"/>
</dbReference>
<dbReference type="PANTHER" id="PTHR42847">
    <property type="entry name" value="ALKANESULFONATE MONOOXYGENASE"/>
    <property type="match status" value="1"/>
</dbReference>
<dbReference type="InterPro" id="IPR050172">
    <property type="entry name" value="SsuD_RutA_monooxygenase"/>
</dbReference>
<proteinExistence type="predicted"/>
<feature type="non-terminal residue" evidence="6">
    <location>
        <position position="241"/>
    </location>
</feature>
<keyword evidence="1" id="KW-0285">Flavoprotein</keyword>
<dbReference type="CDD" id="cd01094">
    <property type="entry name" value="Alkanesulfonate_monoxygenase"/>
    <property type="match status" value="1"/>
</dbReference>
<sequence>MPVEFIGYVAGRNQSETIPGGGPAVDPDYIATTAILHENAGFDRVLVAFHSNSPDSIVIAQHAAAATRRLGLLIAHRPGFVAPTLAARQLATLDHITRGRVAVHIITGGSDVELQADGDNTTKARRYARTAEYLDIVRREWTAAAPFDHHGTFYRIHGAQSQVQPYRPEGIPIYFGGVSDEAIAVAGRHADAYALWGETYDQVAELIARVRAAAAAHGRPPPRFSLSLRPILADTEDAAWA</sequence>
<evidence type="ECO:0000256" key="4">
    <source>
        <dbReference type="ARBA" id="ARBA00023033"/>
    </source>
</evidence>
<reference evidence="6 7" key="1">
    <citation type="submission" date="2020-06" db="EMBL/GenBank/DDBJ databases">
        <title>Description of novel acetic acid bacteria.</title>
        <authorList>
            <person name="Sombolestani A."/>
        </authorList>
    </citation>
    <scope>NUCLEOTIDE SEQUENCE [LARGE SCALE GENOMIC DNA]</scope>
    <source>
        <strain evidence="6 7">LMG 31431</strain>
    </source>
</reference>
<evidence type="ECO:0000256" key="1">
    <source>
        <dbReference type="ARBA" id="ARBA00022630"/>
    </source>
</evidence>
<dbReference type="Gene3D" id="3.20.20.30">
    <property type="entry name" value="Luciferase-like domain"/>
    <property type="match status" value="1"/>
</dbReference>
<dbReference type="Pfam" id="PF00296">
    <property type="entry name" value="Bac_luciferase"/>
    <property type="match status" value="1"/>
</dbReference>
<evidence type="ECO:0000256" key="3">
    <source>
        <dbReference type="ARBA" id="ARBA00023002"/>
    </source>
</evidence>
<keyword evidence="3" id="KW-0560">Oxidoreductase</keyword>
<dbReference type="Proteomes" id="UP000534870">
    <property type="component" value="Unassembled WGS sequence"/>
</dbReference>
<accession>A0A7Y7IXM0</accession>
<dbReference type="GO" id="GO:0046306">
    <property type="term" value="P:alkanesulfonate catabolic process"/>
    <property type="evidence" value="ECO:0007669"/>
    <property type="project" value="TreeGrafter"/>
</dbReference>
<keyword evidence="4" id="KW-0503">Monooxygenase</keyword>
<dbReference type="PANTHER" id="PTHR42847:SF9">
    <property type="entry name" value="BLL6451 PROTEIN"/>
    <property type="match status" value="1"/>
</dbReference>
<keyword evidence="2" id="KW-0288">FMN</keyword>
<dbReference type="SUPFAM" id="SSF51679">
    <property type="entry name" value="Bacterial luciferase-like"/>
    <property type="match status" value="1"/>
</dbReference>
<evidence type="ECO:0000256" key="2">
    <source>
        <dbReference type="ARBA" id="ARBA00022643"/>
    </source>
</evidence>
<protein>
    <submittedName>
        <fullName evidence="6">LLM class flavin-dependent oxidoreductase</fullName>
    </submittedName>
</protein>
<evidence type="ECO:0000259" key="5">
    <source>
        <dbReference type="Pfam" id="PF00296"/>
    </source>
</evidence>
<name>A0A7Y7IXM0_9PROT</name>
<dbReference type="InterPro" id="IPR011251">
    <property type="entry name" value="Luciferase-like_dom"/>
</dbReference>
<evidence type="ECO:0000313" key="7">
    <source>
        <dbReference type="Proteomes" id="UP000534870"/>
    </source>
</evidence>
<dbReference type="RefSeq" id="WP_176640847.1">
    <property type="nucleotide sequence ID" value="NZ_JABXXP010000372.1"/>
</dbReference>
<organism evidence="6 7">
    <name type="scientific">Nguyenibacter vanlangensis</name>
    <dbReference type="NCBI Taxonomy" id="1216886"/>
    <lineage>
        <taxon>Bacteria</taxon>
        <taxon>Pseudomonadati</taxon>
        <taxon>Pseudomonadota</taxon>
        <taxon>Alphaproteobacteria</taxon>
        <taxon>Acetobacterales</taxon>
        <taxon>Acetobacteraceae</taxon>
        <taxon>Nguyenibacter</taxon>
    </lineage>
</organism>